<feature type="compositionally biased region" description="Low complexity" evidence="1">
    <location>
        <begin position="11"/>
        <end position="25"/>
    </location>
</feature>
<evidence type="ECO:0000313" key="3">
    <source>
        <dbReference type="Proteomes" id="UP000324897"/>
    </source>
</evidence>
<dbReference type="EMBL" id="RWGY01000026">
    <property type="protein sequence ID" value="TVU22247.1"/>
    <property type="molecule type" value="Genomic_DNA"/>
</dbReference>
<dbReference type="Proteomes" id="UP000324897">
    <property type="component" value="Unassembled WGS sequence"/>
</dbReference>
<accession>A0A5J9UFY6</accession>
<reference evidence="2 3" key="1">
    <citation type="journal article" date="2019" name="Sci. Rep.">
        <title>A high-quality genome of Eragrostis curvula grass provides insights into Poaceae evolution and supports new strategies to enhance forage quality.</title>
        <authorList>
            <person name="Carballo J."/>
            <person name="Santos B.A.C.M."/>
            <person name="Zappacosta D."/>
            <person name="Garbus I."/>
            <person name="Selva J.P."/>
            <person name="Gallo C.A."/>
            <person name="Diaz A."/>
            <person name="Albertini E."/>
            <person name="Caccamo M."/>
            <person name="Echenique V."/>
        </authorList>
    </citation>
    <scope>NUCLEOTIDE SEQUENCE [LARGE SCALE GENOMIC DNA]</scope>
    <source>
        <strain evidence="3">cv. Victoria</strain>
        <tissue evidence="2">Leaf</tissue>
    </source>
</reference>
<sequence>MQAGSAGAGAGASDPGPSSDDPAAPRIEEAGVVPVQRDSGAERDAGVGRGVPGAAMEASCTASGASPLATGRSPAEAAQDAGRAGGLAGAKRELRSGSKVESMSTQASVV</sequence>
<feature type="region of interest" description="Disordered" evidence="1">
    <location>
        <begin position="1"/>
        <end position="110"/>
    </location>
</feature>
<name>A0A5J9UFY6_9POAL</name>
<evidence type="ECO:0000313" key="2">
    <source>
        <dbReference type="EMBL" id="TVU22247.1"/>
    </source>
</evidence>
<dbReference type="AlphaFoldDB" id="A0A5J9UFY6"/>
<dbReference type="Gramene" id="TVU22247">
    <property type="protein sequence ID" value="TVU22247"/>
    <property type="gene ID" value="EJB05_31931"/>
</dbReference>
<organism evidence="2 3">
    <name type="scientific">Eragrostis curvula</name>
    <name type="common">weeping love grass</name>
    <dbReference type="NCBI Taxonomy" id="38414"/>
    <lineage>
        <taxon>Eukaryota</taxon>
        <taxon>Viridiplantae</taxon>
        <taxon>Streptophyta</taxon>
        <taxon>Embryophyta</taxon>
        <taxon>Tracheophyta</taxon>
        <taxon>Spermatophyta</taxon>
        <taxon>Magnoliopsida</taxon>
        <taxon>Liliopsida</taxon>
        <taxon>Poales</taxon>
        <taxon>Poaceae</taxon>
        <taxon>PACMAD clade</taxon>
        <taxon>Chloridoideae</taxon>
        <taxon>Eragrostideae</taxon>
        <taxon>Eragrostidinae</taxon>
        <taxon>Eragrostis</taxon>
    </lineage>
</organism>
<evidence type="ECO:0000256" key="1">
    <source>
        <dbReference type="SAM" id="MobiDB-lite"/>
    </source>
</evidence>
<feature type="non-terminal residue" evidence="2">
    <location>
        <position position="1"/>
    </location>
</feature>
<comment type="caution">
    <text evidence="2">The sequence shown here is derived from an EMBL/GenBank/DDBJ whole genome shotgun (WGS) entry which is preliminary data.</text>
</comment>
<protein>
    <submittedName>
        <fullName evidence="2">Uncharacterized protein</fullName>
    </submittedName>
</protein>
<keyword evidence="3" id="KW-1185">Reference proteome</keyword>
<feature type="compositionally biased region" description="Polar residues" evidence="1">
    <location>
        <begin position="99"/>
        <end position="110"/>
    </location>
</feature>
<proteinExistence type="predicted"/>
<gene>
    <name evidence="2" type="ORF">EJB05_31931</name>
</gene>
<feature type="compositionally biased region" description="Gly residues" evidence="1">
    <location>
        <begin position="1"/>
        <end position="10"/>
    </location>
</feature>